<dbReference type="GO" id="GO:0004984">
    <property type="term" value="F:olfactory receptor activity"/>
    <property type="evidence" value="ECO:0007669"/>
    <property type="project" value="InterPro"/>
</dbReference>
<evidence type="ECO:0000313" key="11">
    <source>
        <dbReference type="Proteomes" id="UP000515204"/>
    </source>
</evidence>
<dbReference type="GO" id="GO:0005886">
    <property type="term" value="C:plasma membrane"/>
    <property type="evidence" value="ECO:0007669"/>
    <property type="project" value="UniProtKB-SubCell"/>
</dbReference>
<evidence type="ECO:0000256" key="4">
    <source>
        <dbReference type="ARBA" id="ARBA00022692"/>
    </source>
</evidence>
<name>A0A6P3XYY7_DINQU</name>
<keyword evidence="3" id="KW-0716">Sensory transduction</keyword>
<evidence type="ECO:0000256" key="8">
    <source>
        <dbReference type="ARBA" id="ARBA00023170"/>
    </source>
</evidence>
<dbReference type="OrthoDB" id="6765072at2759"/>
<comment type="subcellular location">
    <subcellularLocation>
        <location evidence="1">Cell membrane</location>
        <topology evidence="1">Multi-pass membrane protein</topology>
    </subcellularLocation>
</comment>
<accession>A0A6P3XYY7</accession>
<keyword evidence="6 10" id="KW-1133">Transmembrane helix</keyword>
<feature type="transmembrane region" description="Helical" evidence="10">
    <location>
        <begin position="53"/>
        <end position="74"/>
    </location>
</feature>
<evidence type="ECO:0000256" key="9">
    <source>
        <dbReference type="ARBA" id="ARBA00023224"/>
    </source>
</evidence>
<gene>
    <name evidence="12" type="primary">LOC106748832</name>
</gene>
<dbReference type="RefSeq" id="XP_014483199.1">
    <property type="nucleotide sequence ID" value="XM_014627713.1"/>
</dbReference>
<evidence type="ECO:0000256" key="2">
    <source>
        <dbReference type="ARBA" id="ARBA00022475"/>
    </source>
</evidence>
<dbReference type="GO" id="GO:0007165">
    <property type="term" value="P:signal transduction"/>
    <property type="evidence" value="ECO:0007669"/>
    <property type="project" value="UniProtKB-KW"/>
</dbReference>
<evidence type="ECO:0000256" key="5">
    <source>
        <dbReference type="ARBA" id="ARBA00022725"/>
    </source>
</evidence>
<evidence type="ECO:0000256" key="6">
    <source>
        <dbReference type="ARBA" id="ARBA00022989"/>
    </source>
</evidence>
<keyword evidence="2" id="KW-1003">Cell membrane</keyword>
<dbReference type="InterPro" id="IPR004117">
    <property type="entry name" value="7tm6_olfct_rcpt"/>
</dbReference>
<dbReference type="PANTHER" id="PTHR21137:SF35">
    <property type="entry name" value="ODORANT RECEPTOR 19A-RELATED"/>
    <property type="match status" value="1"/>
</dbReference>
<keyword evidence="4 10" id="KW-0812">Transmembrane</keyword>
<feature type="transmembrane region" description="Helical" evidence="10">
    <location>
        <begin position="28"/>
        <end position="47"/>
    </location>
</feature>
<evidence type="ECO:0000313" key="12">
    <source>
        <dbReference type="RefSeq" id="XP_014483199.1"/>
    </source>
</evidence>
<keyword evidence="11" id="KW-1185">Reference proteome</keyword>
<dbReference type="PANTHER" id="PTHR21137">
    <property type="entry name" value="ODORANT RECEPTOR"/>
    <property type="match status" value="1"/>
</dbReference>
<protein>
    <submittedName>
        <fullName evidence="12">Odorant receptor 13a-like isoform X3</fullName>
    </submittedName>
</protein>
<evidence type="ECO:0000256" key="3">
    <source>
        <dbReference type="ARBA" id="ARBA00022606"/>
    </source>
</evidence>
<evidence type="ECO:0000256" key="7">
    <source>
        <dbReference type="ARBA" id="ARBA00023136"/>
    </source>
</evidence>
<proteinExistence type="predicted"/>
<dbReference type="GO" id="GO:0005549">
    <property type="term" value="F:odorant binding"/>
    <property type="evidence" value="ECO:0007669"/>
    <property type="project" value="InterPro"/>
</dbReference>
<keyword evidence="8" id="KW-0675">Receptor</keyword>
<dbReference type="AlphaFoldDB" id="A0A6P3XYY7"/>
<sequence length="149" mass="16935">MLIERHNKVITFSENFDKLFSFMALMQVFWNTLVICFLGLLIVTSVHNNADVILIRAVIAYCNIMLETFIFCFAGEYLSYKSISLGNAGYESLWYNMSPTHSKNILFFIMRSQKQLTITAGGMTSLSLEVFTSIMKASASYISVLNAMY</sequence>
<dbReference type="Pfam" id="PF02949">
    <property type="entry name" value="7tm_6"/>
    <property type="match status" value="1"/>
</dbReference>
<evidence type="ECO:0000256" key="1">
    <source>
        <dbReference type="ARBA" id="ARBA00004651"/>
    </source>
</evidence>
<organism evidence="11 12">
    <name type="scientific">Dinoponera quadriceps</name>
    <name type="common">South American ant</name>
    <dbReference type="NCBI Taxonomy" id="609295"/>
    <lineage>
        <taxon>Eukaryota</taxon>
        <taxon>Metazoa</taxon>
        <taxon>Ecdysozoa</taxon>
        <taxon>Arthropoda</taxon>
        <taxon>Hexapoda</taxon>
        <taxon>Insecta</taxon>
        <taxon>Pterygota</taxon>
        <taxon>Neoptera</taxon>
        <taxon>Endopterygota</taxon>
        <taxon>Hymenoptera</taxon>
        <taxon>Apocrita</taxon>
        <taxon>Aculeata</taxon>
        <taxon>Formicoidea</taxon>
        <taxon>Formicidae</taxon>
        <taxon>Ponerinae</taxon>
        <taxon>Ponerini</taxon>
        <taxon>Dinoponera</taxon>
    </lineage>
</organism>
<dbReference type="GeneID" id="106748832"/>
<dbReference type="Proteomes" id="UP000515204">
    <property type="component" value="Unplaced"/>
</dbReference>
<reference evidence="12" key="1">
    <citation type="submission" date="2025-08" db="UniProtKB">
        <authorList>
            <consortium name="RefSeq"/>
        </authorList>
    </citation>
    <scope>IDENTIFICATION</scope>
</reference>
<keyword evidence="7 10" id="KW-0472">Membrane</keyword>
<keyword evidence="9" id="KW-0807">Transducer</keyword>
<keyword evidence="5" id="KW-0552">Olfaction</keyword>
<evidence type="ECO:0000256" key="10">
    <source>
        <dbReference type="SAM" id="Phobius"/>
    </source>
</evidence>